<accession>A0A7M5UYX6</accession>
<proteinExistence type="predicted"/>
<dbReference type="AlphaFoldDB" id="A0A7M5UYX6"/>
<reference evidence="1" key="1">
    <citation type="submission" date="2021-01" db="UniProtKB">
        <authorList>
            <consortium name="EnsemblMetazoa"/>
        </authorList>
    </citation>
    <scope>IDENTIFICATION</scope>
</reference>
<dbReference type="Proteomes" id="UP000594262">
    <property type="component" value="Unplaced"/>
</dbReference>
<dbReference type="EnsemblMetazoa" id="CLYHEMT000541.1">
    <property type="protein sequence ID" value="CLYHEMP000541.1"/>
    <property type="gene ID" value="CLYHEMG000541"/>
</dbReference>
<sequence length="220" mass="24782">MASSQIVLVVRSQRLTLGVNETNVASMRSIFAGNLERVSSSLLQRNSPSMERISNSIMRMVDSSHLQPPNNSLNIGNGSRQQLLTYVASQHTVSWRNAESHLAINDAETSELQLQHSSNQDNIRVSLRESFSDGDNITFLFILYLFFHCEETNHDSMLYDENDESIIQQLQSRTSEEVPEEVKAVSDELITSSQSHLIRDDAIEASSDVIKKTDDIQVLR</sequence>
<evidence type="ECO:0000313" key="1">
    <source>
        <dbReference type="EnsemblMetazoa" id="CLYHEMP000541.1"/>
    </source>
</evidence>
<name>A0A7M5UYX6_9CNID</name>
<organism evidence="1 2">
    <name type="scientific">Clytia hemisphaerica</name>
    <dbReference type="NCBI Taxonomy" id="252671"/>
    <lineage>
        <taxon>Eukaryota</taxon>
        <taxon>Metazoa</taxon>
        <taxon>Cnidaria</taxon>
        <taxon>Hydrozoa</taxon>
        <taxon>Hydroidolina</taxon>
        <taxon>Leptothecata</taxon>
        <taxon>Obeliida</taxon>
        <taxon>Clytiidae</taxon>
        <taxon>Clytia</taxon>
    </lineage>
</organism>
<protein>
    <submittedName>
        <fullName evidence="1">Uncharacterized protein</fullName>
    </submittedName>
</protein>
<keyword evidence="2" id="KW-1185">Reference proteome</keyword>
<evidence type="ECO:0000313" key="2">
    <source>
        <dbReference type="Proteomes" id="UP000594262"/>
    </source>
</evidence>